<dbReference type="RefSeq" id="WP_148075828.1">
    <property type="nucleotide sequence ID" value="NZ_CP042913.1"/>
</dbReference>
<keyword evidence="1" id="KW-0732">Signal</keyword>
<evidence type="ECO:0000313" key="4">
    <source>
        <dbReference type="Proteomes" id="UP000323917"/>
    </source>
</evidence>
<proteinExistence type="predicted"/>
<keyword evidence="4" id="KW-1185">Reference proteome</keyword>
<dbReference type="InterPro" id="IPR013424">
    <property type="entry name" value="Ice-binding_C"/>
</dbReference>
<reference evidence="3 4" key="1">
    <citation type="submission" date="2019-08" db="EMBL/GenBank/DDBJ databases">
        <title>Deep-cultivation of Planctomycetes and their phenomic and genomic characterization uncovers novel biology.</title>
        <authorList>
            <person name="Wiegand S."/>
            <person name="Jogler M."/>
            <person name="Boedeker C."/>
            <person name="Pinto D."/>
            <person name="Vollmers J."/>
            <person name="Rivas-Marin E."/>
            <person name="Kohn T."/>
            <person name="Peeters S.H."/>
            <person name="Heuer A."/>
            <person name="Rast P."/>
            <person name="Oberbeckmann S."/>
            <person name="Bunk B."/>
            <person name="Jeske O."/>
            <person name="Meyerdierks A."/>
            <person name="Storesund J.E."/>
            <person name="Kallscheuer N."/>
            <person name="Luecker S."/>
            <person name="Lage O.M."/>
            <person name="Pohl T."/>
            <person name="Merkel B.J."/>
            <person name="Hornburger P."/>
            <person name="Mueller R.-W."/>
            <person name="Bruemmer F."/>
            <person name="Labrenz M."/>
            <person name="Spormann A.M."/>
            <person name="Op den Camp H."/>
            <person name="Overmann J."/>
            <person name="Amann R."/>
            <person name="Jetten M.S.M."/>
            <person name="Mascher T."/>
            <person name="Medema M.H."/>
            <person name="Devos D.P."/>
            <person name="Kaster A.-K."/>
            <person name="Ovreas L."/>
            <person name="Rohde M."/>
            <person name="Galperin M.Y."/>
            <person name="Jogler C."/>
        </authorList>
    </citation>
    <scope>NUCLEOTIDE SEQUENCE [LARGE SCALE GENOMIC DNA]</scope>
    <source>
        <strain evidence="3 4">Pr1d</strain>
    </source>
</reference>
<protein>
    <recommendedName>
        <fullName evidence="2">Ice-binding protein C-terminal domain-containing protein</fullName>
    </recommendedName>
</protein>
<gene>
    <name evidence="3" type="ORF">Pr1d_49700</name>
</gene>
<dbReference type="AlphaFoldDB" id="A0A5B9QFF5"/>
<dbReference type="KEGG" id="bgok:Pr1d_49700"/>
<feature type="domain" description="Ice-binding protein C-terminal" evidence="2">
    <location>
        <begin position="204"/>
        <end position="226"/>
    </location>
</feature>
<organism evidence="3 4">
    <name type="scientific">Bythopirellula goksoeyrii</name>
    <dbReference type="NCBI Taxonomy" id="1400387"/>
    <lineage>
        <taxon>Bacteria</taxon>
        <taxon>Pseudomonadati</taxon>
        <taxon>Planctomycetota</taxon>
        <taxon>Planctomycetia</taxon>
        <taxon>Pirellulales</taxon>
        <taxon>Lacipirellulaceae</taxon>
        <taxon>Bythopirellula</taxon>
    </lineage>
</organism>
<dbReference type="EMBL" id="CP042913">
    <property type="protein sequence ID" value="QEG37624.1"/>
    <property type="molecule type" value="Genomic_DNA"/>
</dbReference>
<dbReference type="Pfam" id="PF07589">
    <property type="entry name" value="PEP-CTERM"/>
    <property type="match status" value="1"/>
</dbReference>
<dbReference type="Proteomes" id="UP000323917">
    <property type="component" value="Chromosome"/>
</dbReference>
<dbReference type="NCBIfam" id="TIGR02595">
    <property type="entry name" value="PEP_CTERM"/>
    <property type="match status" value="1"/>
</dbReference>
<evidence type="ECO:0000256" key="1">
    <source>
        <dbReference type="SAM" id="SignalP"/>
    </source>
</evidence>
<evidence type="ECO:0000259" key="2">
    <source>
        <dbReference type="Pfam" id="PF07589"/>
    </source>
</evidence>
<evidence type="ECO:0000313" key="3">
    <source>
        <dbReference type="EMBL" id="QEG37624.1"/>
    </source>
</evidence>
<accession>A0A5B9QFF5</accession>
<feature type="signal peptide" evidence="1">
    <location>
        <begin position="1"/>
        <end position="21"/>
    </location>
</feature>
<dbReference type="OrthoDB" id="284853at2"/>
<feature type="chain" id="PRO_5022774958" description="Ice-binding protein C-terminal domain-containing protein" evidence="1">
    <location>
        <begin position="22"/>
        <end position="228"/>
    </location>
</feature>
<name>A0A5B9QFF5_9BACT</name>
<sequence precursor="true">MRVGMYLLAGFLLVNCQTAFSQSLVVGGQTNVAIDFDTLSSAAGLDLSSVSPEVISPGSIPDSVAFPINARDGSLPTTFEYDATTFPAGGSFMGTIEHSGSVLFNTDTIEIGDFTIGFDAGRTGTLGGLASGFFVANNVSGVVPAPVALFDIEVTGANPQVTSLTVDGNLLVSPELGTFLVDNALASTNLQGTPVGVARVEAVAVPEPTAALLLGVGVLGGFAIRRTR</sequence>